<reference evidence="1 2" key="1">
    <citation type="journal article" date="2023" name="Commun. Biol.">
        <title>Reorganization of the ancestral sex-determining regions during the evolution of trioecy in Pleodorina starrii.</title>
        <authorList>
            <person name="Takahashi K."/>
            <person name="Suzuki S."/>
            <person name="Kawai-Toyooka H."/>
            <person name="Yamamoto K."/>
            <person name="Hamaji T."/>
            <person name="Ootsuki R."/>
            <person name="Yamaguchi H."/>
            <person name="Kawachi M."/>
            <person name="Higashiyama T."/>
            <person name="Nozaki H."/>
        </authorList>
    </citation>
    <scope>NUCLEOTIDE SEQUENCE [LARGE SCALE GENOMIC DNA]</scope>
    <source>
        <strain evidence="1 2">NIES-4479</strain>
    </source>
</reference>
<organism evidence="1 2">
    <name type="scientific">Pleodorina starrii</name>
    <dbReference type="NCBI Taxonomy" id="330485"/>
    <lineage>
        <taxon>Eukaryota</taxon>
        <taxon>Viridiplantae</taxon>
        <taxon>Chlorophyta</taxon>
        <taxon>core chlorophytes</taxon>
        <taxon>Chlorophyceae</taxon>
        <taxon>CS clade</taxon>
        <taxon>Chlamydomonadales</taxon>
        <taxon>Volvocaceae</taxon>
        <taxon>Pleodorina</taxon>
    </lineage>
</organism>
<accession>A0A9W6BIX5</accession>
<dbReference type="EMBL" id="BRXU01000006">
    <property type="protein sequence ID" value="GLC52655.1"/>
    <property type="molecule type" value="Genomic_DNA"/>
</dbReference>
<protein>
    <submittedName>
        <fullName evidence="1">Uncharacterized protein</fullName>
    </submittedName>
</protein>
<evidence type="ECO:0000313" key="1">
    <source>
        <dbReference type="EMBL" id="GLC52655.1"/>
    </source>
</evidence>
<sequence>MPRGGSSVRVCRAAGGCAVAAPTGGWWRPQRRRRACGSADRRLARDGRDWAQASQEEWAAPQEKRDDLAMACGRAVEIPPSRRAASSGSGCARGVAAARVRRCAKGPGAAFCS</sequence>
<evidence type="ECO:0000313" key="2">
    <source>
        <dbReference type="Proteomes" id="UP001165080"/>
    </source>
</evidence>
<comment type="caution">
    <text evidence="1">The sequence shown here is derived from an EMBL/GenBank/DDBJ whole genome shotgun (WGS) entry which is preliminary data.</text>
</comment>
<proteinExistence type="predicted"/>
<dbReference type="AlphaFoldDB" id="A0A9W6BIX5"/>
<keyword evidence="2" id="KW-1185">Reference proteome</keyword>
<dbReference type="Proteomes" id="UP001165080">
    <property type="component" value="Unassembled WGS sequence"/>
</dbReference>
<name>A0A9W6BIX5_9CHLO</name>
<gene>
    <name evidence="1" type="primary">PLEST003721</name>
    <name evidence="1" type="ORF">PLESTB_000654000</name>
</gene>